<evidence type="ECO:0000313" key="2">
    <source>
        <dbReference type="EMBL" id="JAC04850.1"/>
    </source>
</evidence>
<organism evidence="2">
    <name type="scientific">Ceratitis capitata</name>
    <name type="common">Mediterranean fruit fly</name>
    <name type="synonym">Tephritis capitata</name>
    <dbReference type="NCBI Taxonomy" id="7213"/>
    <lineage>
        <taxon>Eukaryota</taxon>
        <taxon>Metazoa</taxon>
        <taxon>Ecdysozoa</taxon>
        <taxon>Arthropoda</taxon>
        <taxon>Hexapoda</taxon>
        <taxon>Insecta</taxon>
        <taxon>Pterygota</taxon>
        <taxon>Neoptera</taxon>
        <taxon>Endopterygota</taxon>
        <taxon>Diptera</taxon>
        <taxon>Brachycera</taxon>
        <taxon>Muscomorpha</taxon>
        <taxon>Tephritoidea</taxon>
        <taxon>Tephritidae</taxon>
        <taxon>Ceratitis</taxon>
        <taxon>Ceratitis</taxon>
    </lineage>
</organism>
<dbReference type="OrthoDB" id="5779735at2759"/>
<evidence type="ECO:0000259" key="1">
    <source>
        <dbReference type="PROSITE" id="PS51029"/>
    </source>
</evidence>
<proteinExistence type="evidence at transcript level"/>
<dbReference type="Pfam" id="PF10545">
    <property type="entry name" value="MADF_DNA_bdg"/>
    <property type="match status" value="2"/>
</dbReference>
<dbReference type="PANTHER" id="PTHR12243:SF67">
    <property type="entry name" value="COREPRESSOR OF PANGOLIN, ISOFORM A-RELATED"/>
    <property type="match status" value="1"/>
</dbReference>
<dbReference type="PROSITE" id="PS51029">
    <property type="entry name" value="MADF"/>
    <property type="match status" value="2"/>
</dbReference>
<dbReference type="SMART" id="SM00595">
    <property type="entry name" value="MADF"/>
    <property type="match status" value="2"/>
</dbReference>
<name>W8CDM1_CERCA</name>
<dbReference type="PANTHER" id="PTHR12243">
    <property type="entry name" value="MADF DOMAIN TRANSCRIPTION FACTOR"/>
    <property type="match status" value="1"/>
</dbReference>
<gene>
    <name evidence="2" type="primary">ADF1</name>
</gene>
<sequence>MDALFDGIDWMITDEERLVELVKKHEIIYNNRCVGFKGADKRSIWAQIGVQIGMTGEECFKKWTSIRERYTRELKNFANKPNHKTEWLLFYSLSFLREYVKQRPGRSHATEVDNGQLIELVRRHEILYNKQGFGSQCSDQKEKAWNEIAEELCVTAEECYNRWKSLRERYTRELRQQIYEGKTDKEMDWPLFTSFSFLKNYVKQRPYRKRKCKRVCKYSVDASEASNSPALICKKELYTEATPVRSEGDPLSSADESSADNREELTTGEYLNYDEQSLHEAAETCEKSSIGGQENNAIYYFGQTIVAILSEMSEVKQAKAMRLMFDALITIKTEPE</sequence>
<feature type="domain" description="MADF" evidence="1">
    <location>
        <begin position="17"/>
        <end position="101"/>
    </location>
</feature>
<dbReference type="EMBL" id="GAMC01001706">
    <property type="protein sequence ID" value="JAC04850.1"/>
    <property type="molecule type" value="mRNA"/>
</dbReference>
<dbReference type="InterPro" id="IPR006578">
    <property type="entry name" value="MADF-dom"/>
</dbReference>
<feature type="domain" description="MADF" evidence="1">
    <location>
        <begin position="116"/>
        <end position="203"/>
    </location>
</feature>
<reference evidence="2" key="1">
    <citation type="submission" date="2013-07" db="EMBL/GenBank/DDBJ databases">
        <authorList>
            <person name="Geib S."/>
        </authorList>
    </citation>
    <scope>NUCLEOTIDE SEQUENCE</scope>
</reference>
<dbReference type="InterPro" id="IPR039353">
    <property type="entry name" value="TF_Adf1"/>
</dbReference>
<protein>
    <submittedName>
        <fullName evidence="2">Transcription factor Adf-1</fullName>
    </submittedName>
</protein>
<dbReference type="AlphaFoldDB" id="W8CDM1"/>
<accession>W8CDM1</accession>
<reference evidence="2" key="2">
    <citation type="journal article" date="2014" name="BMC Genomics">
        <title>A genomic perspective to assessing quality of mass-reared SIT flies used in Mediterranean fruit fly (Ceratitis capitata) eradication in California.</title>
        <authorList>
            <person name="Calla B."/>
            <person name="Hall B."/>
            <person name="Hou S."/>
            <person name="Geib S.M."/>
        </authorList>
    </citation>
    <scope>NUCLEOTIDE SEQUENCE</scope>
</reference>